<dbReference type="Proteomes" id="UP000886998">
    <property type="component" value="Unassembled WGS sequence"/>
</dbReference>
<organism evidence="1 2">
    <name type="scientific">Trichonephila inaurata madagascariensis</name>
    <dbReference type="NCBI Taxonomy" id="2747483"/>
    <lineage>
        <taxon>Eukaryota</taxon>
        <taxon>Metazoa</taxon>
        <taxon>Ecdysozoa</taxon>
        <taxon>Arthropoda</taxon>
        <taxon>Chelicerata</taxon>
        <taxon>Arachnida</taxon>
        <taxon>Araneae</taxon>
        <taxon>Araneomorphae</taxon>
        <taxon>Entelegynae</taxon>
        <taxon>Araneoidea</taxon>
        <taxon>Nephilidae</taxon>
        <taxon>Trichonephila</taxon>
        <taxon>Trichonephila inaurata</taxon>
    </lineage>
</organism>
<proteinExistence type="predicted"/>
<name>A0A8X6XJV6_9ARAC</name>
<accession>A0A8X6XJV6</accession>
<evidence type="ECO:0000313" key="2">
    <source>
        <dbReference type="Proteomes" id="UP000886998"/>
    </source>
</evidence>
<evidence type="ECO:0000313" key="1">
    <source>
        <dbReference type="EMBL" id="GFY55253.1"/>
    </source>
</evidence>
<reference evidence="1" key="1">
    <citation type="submission" date="2020-08" db="EMBL/GenBank/DDBJ databases">
        <title>Multicomponent nature underlies the extraordinary mechanical properties of spider dragline silk.</title>
        <authorList>
            <person name="Kono N."/>
            <person name="Nakamura H."/>
            <person name="Mori M."/>
            <person name="Yoshida Y."/>
            <person name="Ohtoshi R."/>
            <person name="Malay A.D."/>
            <person name="Moran D.A.P."/>
            <person name="Tomita M."/>
            <person name="Numata K."/>
            <person name="Arakawa K."/>
        </authorList>
    </citation>
    <scope>NUCLEOTIDE SEQUENCE</scope>
</reference>
<dbReference type="EMBL" id="BMAV01010271">
    <property type="protein sequence ID" value="GFY55253.1"/>
    <property type="molecule type" value="Genomic_DNA"/>
</dbReference>
<dbReference type="AlphaFoldDB" id="A0A8X6XJV6"/>
<keyword evidence="2" id="KW-1185">Reference proteome</keyword>
<protein>
    <submittedName>
        <fullName evidence="1">Uncharacterized protein</fullName>
    </submittedName>
</protein>
<sequence length="112" mass="12347">MNAAPFCASPPSTCFRSTKLFWSISSKAAAVRHLLRWGSSLQVPSGLSCCRLSLPPIPLLSLSSDYHFWIVQILRLQLDLGDCVAPWLLPTNLSFFARSCDVGGGQEYITRC</sequence>
<comment type="caution">
    <text evidence="1">The sequence shown here is derived from an EMBL/GenBank/DDBJ whole genome shotgun (WGS) entry which is preliminary data.</text>
</comment>
<gene>
    <name evidence="1" type="ORF">TNIN_142001</name>
</gene>